<organism evidence="1 2">
    <name type="scientific">Saccharibacillus sacchari</name>
    <dbReference type="NCBI Taxonomy" id="456493"/>
    <lineage>
        <taxon>Bacteria</taxon>
        <taxon>Bacillati</taxon>
        <taxon>Bacillota</taxon>
        <taxon>Bacilli</taxon>
        <taxon>Bacillales</taxon>
        <taxon>Paenibacillaceae</taxon>
        <taxon>Saccharibacillus</taxon>
    </lineage>
</organism>
<name>A0ACC6PIA1_9BACL</name>
<proteinExistence type="predicted"/>
<keyword evidence="2" id="KW-1185">Reference proteome</keyword>
<evidence type="ECO:0000313" key="1">
    <source>
        <dbReference type="EMBL" id="MEJ8306629.1"/>
    </source>
</evidence>
<sequence>MVDVGINPATGKRKQKFKGGFSTKKEAEAAKVTFLAEVQAVGFVDPSKAMFADIANEWLESYAADAELKPGTIRIRKHEIGRLNLRLKFARIKDISAGQYQEALRQLKEEDGFADNTMSGLHGTARMIFKYARKMEYIKKDPTEFARVPRSKKTVEQIEGKAELPKYMEKHELAQFLKTAEERGLDRDYEFFCLLAYSGIRVGELLALKWSDLDFEKGIISITKTLYNPKNNPLSFELLTPKTKRSVRKIVMDDEVMKLLKSLKIRQAEFKLRTPEYFDGGFVSAIIGNRKNPGYPDVVKVIALRMQRINKLAGLSESFTPHTFRHTHTSLLAEARATLDSIMERLGHADDEVTRLIYTHVTQDLKKEAAQRFSDLMNGLR</sequence>
<protein>
    <submittedName>
        <fullName evidence="1">Tyrosine-type recombinase/integrase</fullName>
    </submittedName>
</protein>
<dbReference type="EMBL" id="JBBKAR010000056">
    <property type="protein sequence ID" value="MEJ8306629.1"/>
    <property type="molecule type" value="Genomic_DNA"/>
</dbReference>
<evidence type="ECO:0000313" key="2">
    <source>
        <dbReference type="Proteomes" id="UP001380953"/>
    </source>
</evidence>
<gene>
    <name evidence="1" type="ORF">WKI47_22190</name>
</gene>
<dbReference type="Proteomes" id="UP001380953">
    <property type="component" value="Unassembled WGS sequence"/>
</dbReference>
<accession>A0ACC6PIA1</accession>
<comment type="caution">
    <text evidence="1">The sequence shown here is derived from an EMBL/GenBank/DDBJ whole genome shotgun (WGS) entry which is preliminary data.</text>
</comment>
<reference evidence="1" key="1">
    <citation type="submission" date="2024-03" db="EMBL/GenBank/DDBJ databases">
        <title>Whole genome sequecning of epiphytes from Marcgravia umbellata leaves.</title>
        <authorList>
            <person name="Kumar G."/>
            <person name="Savka M.A."/>
        </authorList>
    </citation>
    <scope>NUCLEOTIDE SEQUENCE</scope>
    <source>
        <strain evidence="1">RIT_BL5</strain>
    </source>
</reference>